<evidence type="ECO:0008006" key="4">
    <source>
        <dbReference type="Google" id="ProtNLM"/>
    </source>
</evidence>
<feature type="transmembrane region" description="Helical" evidence="2">
    <location>
        <begin position="127"/>
        <end position="145"/>
    </location>
</feature>
<organism evidence="3">
    <name type="scientific">Opuntia streptacantha</name>
    <name type="common">Prickly pear cactus</name>
    <name type="synonym">Opuntia cardona</name>
    <dbReference type="NCBI Taxonomy" id="393608"/>
    <lineage>
        <taxon>Eukaryota</taxon>
        <taxon>Viridiplantae</taxon>
        <taxon>Streptophyta</taxon>
        <taxon>Embryophyta</taxon>
        <taxon>Tracheophyta</taxon>
        <taxon>Spermatophyta</taxon>
        <taxon>Magnoliopsida</taxon>
        <taxon>eudicotyledons</taxon>
        <taxon>Gunneridae</taxon>
        <taxon>Pentapetalae</taxon>
        <taxon>Caryophyllales</taxon>
        <taxon>Cactineae</taxon>
        <taxon>Cactaceae</taxon>
        <taxon>Opuntioideae</taxon>
        <taxon>Opuntia</taxon>
    </lineage>
</organism>
<dbReference type="EMBL" id="GISG01084630">
    <property type="protein sequence ID" value="MBA4632860.1"/>
    <property type="molecule type" value="Transcribed_RNA"/>
</dbReference>
<accession>A0A7C9D2Y5</accession>
<dbReference type="Gene3D" id="3.30.40.10">
    <property type="entry name" value="Zinc/RING finger domain, C3HC4 (zinc finger)"/>
    <property type="match status" value="1"/>
</dbReference>
<reference evidence="3" key="2">
    <citation type="submission" date="2020-07" db="EMBL/GenBank/DDBJ databases">
        <authorList>
            <person name="Vera ALvarez R."/>
            <person name="Arias-Moreno D.M."/>
            <person name="Jimenez-Jacinto V."/>
            <person name="Jimenez-Bremont J.F."/>
            <person name="Swaminathan K."/>
            <person name="Moose S.P."/>
            <person name="Guerrero-Gonzalez M.L."/>
            <person name="Marino-Ramirez L."/>
            <person name="Landsman D."/>
            <person name="Rodriguez-Kessler M."/>
            <person name="Delgado-Sanchez P."/>
        </authorList>
    </citation>
    <scope>NUCLEOTIDE SEQUENCE</scope>
    <source>
        <tissue evidence="3">Cladode</tissue>
    </source>
</reference>
<keyword evidence="2" id="KW-0812">Transmembrane</keyword>
<dbReference type="PANTHER" id="PTHR16295">
    <property type="entry name" value="TRAF-TYPE ZINC FINGER PROTEIN-RELATED"/>
    <property type="match status" value="1"/>
</dbReference>
<keyword evidence="2" id="KW-0472">Membrane</keyword>
<dbReference type="InterPro" id="IPR013083">
    <property type="entry name" value="Znf_RING/FYVE/PHD"/>
</dbReference>
<dbReference type="GO" id="GO:0005739">
    <property type="term" value="C:mitochondrion"/>
    <property type="evidence" value="ECO:0007669"/>
    <property type="project" value="TreeGrafter"/>
</dbReference>
<dbReference type="AlphaFoldDB" id="A0A7C9D2Y5"/>
<protein>
    <recommendedName>
        <fullName evidence="4">TRAF-type domain-containing protein</fullName>
    </recommendedName>
</protein>
<name>A0A7C9D2Y5_OPUST</name>
<dbReference type="PANTHER" id="PTHR16295:SF10">
    <property type="entry name" value="EXPRESSED PROTEIN"/>
    <property type="match status" value="1"/>
</dbReference>
<dbReference type="InterPro" id="IPR051986">
    <property type="entry name" value="Innate_Immune_Apopt_Reg"/>
</dbReference>
<proteinExistence type="predicted"/>
<feature type="compositionally biased region" description="Basic and acidic residues" evidence="1">
    <location>
        <begin position="102"/>
        <end position="114"/>
    </location>
</feature>
<sequence length="156" mass="17652">MAMVSEETTSICSHCNRSIPSLNIDLHYAHCSRNLEKCVVCGDMIPRKHAEEHYQNTHAPELCGNRTESCHRCGRYIRLRDRYVHETTCNGTADNVVGSSSREARPVPERDPRPQRRAPPPYPRSRLFFTIAITGAAFIVGSFYMQKKSDSNPASE</sequence>
<evidence type="ECO:0000313" key="3">
    <source>
        <dbReference type="EMBL" id="MBA4632860.1"/>
    </source>
</evidence>
<reference evidence="3" key="1">
    <citation type="journal article" date="2013" name="J. Plant Res.">
        <title>Effect of fungi and light on seed germination of three Opuntia species from semiarid lands of central Mexico.</title>
        <authorList>
            <person name="Delgado-Sanchez P."/>
            <person name="Jimenez-Bremont J.F."/>
            <person name="Guerrero-Gonzalez Mde L."/>
            <person name="Flores J."/>
        </authorList>
    </citation>
    <scope>NUCLEOTIDE SEQUENCE</scope>
    <source>
        <tissue evidence="3">Cladode</tissue>
    </source>
</reference>
<keyword evidence="2" id="KW-1133">Transmembrane helix</keyword>
<feature type="region of interest" description="Disordered" evidence="1">
    <location>
        <begin position="94"/>
        <end position="123"/>
    </location>
</feature>
<evidence type="ECO:0000256" key="2">
    <source>
        <dbReference type="SAM" id="Phobius"/>
    </source>
</evidence>
<evidence type="ECO:0000256" key="1">
    <source>
        <dbReference type="SAM" id="MobiDB-lite"/>
    </source>
</evidence>